<comment type="caution">
    <text evidence="1">The sequence shown here is derived from an EMBL/GenBank/DDBJ whole genome shotgun (WGS) entry which is preliminary data.</text>
</comment>
<gene>
    <name evidence="1" type="ORF">DCAR_011691</name>
</gene>
<dbReference type="EMBL" id="LNRQ01000003">
    <property type="protein sequence ID" value="KZN02935.1"/>
    <property type="molecule type" value="Genomic_DNA"/>
</dbReference>
<dbReference type="AlphaFoldDB" id="A0A161WW33"/>
<dbReference type="Gramene" id="KZN02935">
    <property type="protein sequence ID" value="KZN02935"/>
    <property type="gene ID" value="DCAR_011691"/>
</dbReference>
<reference evidence="1" key="1">
    <citation type="journal article" date="2016" name="Nat. Genet.">
        <title>A high-quality carrot genome assembly provides new insights into carotenoid accumulation and asterid genome evolution.</title>
        <authorList>
            <person name="Iorizzo M."/>
            <person name="Ellison S."/>
            <person name="Senalik D."/>
            <person name="Zeng P."/>
            <person name="Satapoomin P."/>
            <person name="Huang J."/>
            <person name="Bowman M."/>
            <person name="Iovene M."/>
            <person name="Sanseverino W."/>
            <person name="Cavagnaro P."/>
            <person name="Yildiz M."/>
            <person name="Macko-Podgorni A."/>
            <person name="Moranska E."/>
            <person name="Grzebelus E."/>
            <person name="Grzebelus D."/>
            <person name="Ashrafi H."/>
            <person name="Zheng Z."/>
            <person name="Cheng S."/>
            <person name="Spooner D."/>
            <person name="Van Deynze A."/>
            <person name="Simon P."/>
        </authorList>
    </citation>
    <scope>NUCLEOTIDE SEQUENCE [LARGE SCALE GENOMIC DNA]</scope>
    <source>
        <tissue evidence="1">Leaf</tissue>
    </source>
</reference>
<proteinExistence type="predicted"/>
<evidence type="ECO:0000313" key="1">
    <source>
        <dbReference type="EMBL" id="KZN02935.1"/>
    </source>
</evidence>
<accession>A0A161WW33</accession>
<organism evidence="1">
    <name type="scientific">Daucus carota subsp. sativus</name>
    <name type="common">Carrot</name>
    <dbReference type="NCBI Taxonomy" id="79200"/>
    <lineage>
        <taxon>Eukaryota</taxon>
        <taxon>Viridiplantae</taxon>
        <taxon>Streptophyta</taxon>
        <taxon>Embryophyta</taxon>
        <taxon>Tracheophyta</taxon>
        <taxon>Spermatophyta</taxon>
        <taxon>Magnoliopsida</taxon>
        <taxon>eudicotyledons</taxon>
        <taxon>Gunneridae</taxon>
        <taxon>Pentapetalae</taxon>
        <taxon>asterids</taxon>
        <taxon>campanulids</taxon>
        <taxon>Apiales</taxon>
        <taxon>Apiaceae</taxon>
        <taxon>Apioideae</taxon>
        <taxon>Scandiceae</taxon>
        <taxon>Daucinae</taxon>
        <taxon>Daucus</taxon>
        <taxon>Daucus sect. Daucus</taxon>
    </lineage>
</organism>
<sequence>MKSRIEDVTGLRCVFQGEVNGVRGDVDGTGVDGVTENSWQMEVKKWMQLVVGKWWWLKPWTWFC</sequence>
<name>A0A161WW33_DAUCS</name>
<protein>
    <submittedName>
        <fullName evidence="1">Uncharacterized protein</fullName>
    </submittedName>
</protein>